<dbReference type="InterPro" id="IPR006054">
    <property type="entry name" value="DnaQ"/>
</dbReference>
<dbReference type="CDD" id="cd06127">
    <property type="entry name" value="DEDDh"/>
    <property type="match status" value="1"/>
</dbReference>
<dbReference type="GO" id="GO:0045004">
    <property type="term" value="P:DNA replication proofreading"/>
    <property type="evidence" value="ECO:0007669"/>
    <property type="project" value="TreeGrafter"/>
</dbReference>
<evidence type="ECO:0000313" key="2">
    <source>
        <dbReference type="EMBL" id="CAB4329717.1"/>
    </source>
</evidence>
<reference evidence="2" key="1">
    <citation type="submission" date="2020-05" db="EMBL/GenBank/DDBJ databases">
        <authorList>
            <person name="Chiriac C."/>
            <person name="Salcher M."/>
            <person name="Ghai R."/>
            <person name="Kavagutti S V."/>
        </authorList>
    </citation>
    <scope>NUCLEOTIDE SEQUENCE</scope>
</reference>
<dbReference type="GO" id="GO:0003677">
    <property type="term" value="F:DNA binding"/>
    <property type="evidence" value="ECO:0007669"/>
    <property type="project" value="InterPro"/>
</dbReference>
<dbReference type="GO" id="GO:0003887">
    <property type="term" value="F:DNA-directed DNA polymerase activity"/>
    <property type="evidence" value="ECO:0007669"/>
    <property type="project" value="InterPro"/>
</dbReference>
<gene>
    <name evidence="2" type="ORF">UFOPK4080_00055</name>
</gene>
<dbReference type="NCBIfam" id="TIGR00573">
    <property type="entry name" value="dnaq"/>
    <property type="match status" value="1"/>
</dbReference>
<dbReference type="EMBL" id="CAESAG010000003">
    <property type="protein sequence ID" value="CAB4329717.1"/>
    <property type="molecule type" value="Genomic_DNA"/>
</dbReference>
<dbReference type="Gene3D" id="3.30.420.10">
    <property type="entry name" value="Ribonuclease H-like superfamily/Ribonuclease H"/>
    <property type="match status" value="1"/>
</dbReference>
<organism evidence="2">
    <name type="scientific">freshwater metagenome</name>
    <dbReference type="NCBI Taxonomy" id="449393"/>
    <lineage>
        <taxon>unclassified sequences</taxon>
        <taxon>metagenomes</taxon>
        <taxon>ecological metagenomes</taxon>
    </lineage>
</organism>
<dbReference type="SMART" id="SM00479">
    <property type="entry name" value="EXOIII"/>
    <property type="match status" value="1"/>
</dbReference>
<dbReference type="InterPro" id="IPR036397">
    <property type="entry name" value="RNaseH_sf"/>
</dbReference>
<dbReference type="AlphaFoldDB" id="A0A6J5YL80"/>
<dbReference type="GO" id="GO:0008408">
    <property type="term" value="F:3'-5' exonuclease activity"/>
    <property type="evidence" value="ECO:0007669"/>
    <property type="project" value="TreeGrafter"/>
</dbReference>
<dbReference type="InterPro" id="IPR013520">
    <property type="entry name" value="Ribonucl_H"/>
</dbReference>
<evidence type="ECO:0000259" key="1">
    <source>
        <dbReference type="SMART" id="SM00479"/>
    </source>
</evidence>
<dbReference type="FunFam" id="3.30.420.10:FF:000045">
    <property type="entry name" value="3'-5' exonuclease DinG"/>
    <property type="match status" value="1"/>
</dbReference>
<protein>
    <submittedName>
        <fullName evidence="2">Unannotated protein</fullName>
    </submittedName>
</protein>
<dbReference type="SUPFAM" id="SSF53098">
    <property type="entry name" value="Ribonuclease H-like"/>
    <property type="match status" value="1"/>
</dbReference>
<dbReference type="InterPro" id="IPR012337">
    <property type="entry name" value="RNaseH-like_sf"/>
</dbReference>
<feature type="domain" description="Exonuclease" evidence="1">
    <location>
        <begin position="21"/>
        <end position="193"/>
    </location>
</feature>
<name>A0A6J5YL80_9ZZZZ</name>
<proteinExistence type="predicted"/>
<dbReference type="PANTHER" id="PTHR30231">
    <property type="entry name" value="DNA POLYMERASE III SUBUNIT EPSILON"/>
    <property type="match status" value="1"/>
</dbReference>
<accession>A0A6J5YL80</accession>
<dbReference type="Pfam" id="PF00929">
    <property type="entry name" value="RNase_T"/>
    <property type="match status" value="1"/>
</dbReference>
<dbReference type="GO" id="GO:0005829">
    <property type="term" value="C:cytosol"/>
    <property type="evidence" value="ECO:0007669"/>
    <property type="project" value="TreeGrafter"/>
</dbReference>
<dbReference type="PANTHER" id="PTHR30231:SF41">
    <property type="entry name" value="DNA POLYMERASE III SUBUNIT EPSILON"/>
    <property type="match status" value="1"/>
</dbReference>
<sequence length="225" mass="24659">MGDSTWQSTFQDLGRKLIDTTFVVIDLETTGGAPHLGAAITEIGAVKIKAGEVIQEFNSFVNPEHPVPSYITELTGITDQMLAGAPTAFEIFPSLMDFLGDYQSTVLVAQNAPFDLSFLKYAASVNKLPWPNYPVLDTAIIARKVLTREEVPNCRLGTLAEFFGTSTTPNHRALDDARATVDVFHGLLERLGSLDIYTLEELLNFGKRIKKPKSPESKQPISSAE</sequence>